<evidence type="ECO:0000313" key="8">
    <source>
        <dbReference type="EMBL" id="GAA0713984.1"/>
    </source>
</evidence>
<dbReference type="CDD" id="cd15830">
    <property type="entry name" value="BamD"/>
    <property type="match status" value="1"/>
</dbReference>
<dbReference type="Gene3D" id="1.25.40.10">
    <property type="entry name" value="Tetratricopeptide repeat domain"/>
    <property type="match status" value="1"/>
</dbReference>
<proteinExistence type="inferred from homology"/>
<dbReference type="HAMAP" id="MF_00922">
    <property type="entry name" value="OM_assembly_BamD"/>
    <property type="match status" value="1"/>
</dbReference>
<keyword evidence="3 6" id="KW-0564">Palmitate</keyword>
<dbReference type="InterPro" id="IPR039565">
    <property type="entry name" value="BamD-like"/>
</dbReference>
<comment type="subcellular location">
    <subcellularLocation>
        <location evidence="6">Cell outer membrane</location>
        <topology evidence="6">Lipid-anchor</topology>
    </subcellularLocation>
</comment>
<dbReference type="InterPro" id="IPR017689">
    <property type="entry name" value="BamD"/>
</dbReference>
<comment type="subunit">
    <text evidence="6">Part of the Bam complex.</text>
</comment>
<keyword evidence="1 6" id="KW-0732">Signal</keyword>
<dbReference type="Pfam" id="PF13525">
    <property type="entry name" value="YfiO"/>
    <property type="match status" value="1"/>
</dbReference>
<comment type="similarity">
    <text evidence="6">Belongs to the BamD family.</text>
</comment>
<reference evidence="9" key="1">
    <citation type="journal article" date="2019" name="Int. J. Syst. Evol. Microbiol.">
        <title>The Global Catalogue of Microorganisms (GCM) 10K type strain sequencing project: providing services to taxonomists for standard genome sequencing and annotation.</title>
        <authorList>
            <consortium name="The Broad Institute Genomics Platform"/>
            <consortium name="The Broad Institute Genome Sequencing Center for Infectious Disease"/>
            <person name="Wu L."/>
            <person name="Ma J."/>
        </authorList>
    </citation>
    <scope>NUCLEOTIDE SEQUENCE [LARGE SCALE GENOMIC DNA]</scope>
    <source>
        <strain evidence="9">JCM 15421</strain>
    </source>
</reference>
<sequence length="269" mass="30622">MRTLLLVLVVALAGCSLFHRGKKGDPMDTLPVEQLYQNGVAALDGGNNDLASRTFTRLIARFPFGPYTEQSQLNLAYAQYKDDKPDDAYSTINRFIKTYPTHRHVDYAYYLRGLINFDRAGGFLEQYVGLDMTQRDQANLRQSFDDFGALVSRYPQSAYAADGRQRMIYLRNMMAQADLNIALFYLKRNAYVAASNRAKSIIEAYPQTPQAGDALAIMVASYKKLGQDKLADDAERVLKLNYPDHPSLHGDWPKYRSNWWKLIPLQNRG</sequence>
<dbReference type="RefSeq" id="WP_343789792.1">
    <property type="nucleotide sequence ID" value="NZ_BAAAEU010000007.1"/>
</dbReference>
<evidence type="ECO:0000256" key="4">
    <source>
        <dbReference type="ARBA" id="ARBA00023237"/>
    </source>
</evidence>
<accession>A0ABP3TS31</accession>
<name>A0ABP3TS31_9GAMM</name>
<dbReference type="NCBIfam" id="TIGR03302">
    <property type="entry name" value="OM_YfiO"/>
    <property type="match status" value="1"/>
</dbReference>
<keyword evidence="2 6" id="KW-0472">Membrane</keyword>
<keyword evidence="4 6" id="KW-0998">Cell outer membrane</keyword>
<gene>
    <name evidence="6" type="primary">bamD</name>
    <name evidence="8" type="ORF">GCM10009105_17970</name>
</gene>
<comment type="caution">
    <text evidence="8">The sequence shown here is derived from an EMBL/GenBank/DDBJ whole genome shotgun (WGS) entry which is preliminary data.</text>
</comment>
<dbReference type="PANTHER" id="PTHR37423:SF1">
    <property type="entry name" value="OUTER MEMBRANE PROTEIN ASSEMBLY FACTOR BAMD"/>
    <property type="match status" value="1"/>
</dbReference>
<dbReference type="PANTHER" id="PTHR37423">
    <property type="entry name" value="SOLUBLE LYTIC MUREIN TRANSGLYCOSYLASE-RELATED"/>
    <property type="match status" value="1"/>
</dbReference>
<keyword evidence="5 6" id="KW-0449">Lipoprotein</keyword>
<evidence type="ECO:0000256" key="6">
    <source>
        <dbReference type="HAMAP-Rule" id="MF_00922"/>
    </source>
</evidence>
<keyword evidence="9" id="KW-1185">Reference proteome</keyword>
<evidence type="ECO:0000256" key="1">
    <source>
        <dbReference type="ARBA" id="ARBA00022729"/>
    </source>
</evidence>
<feature type="domain" description="Outer membrane lipoprotein BamD-like" evidence="7">
    <location>
        <begin position="31"/>
        <end position="235"/>
    </location>
</feature>
<evidence type="ECO:0000259" key="7">
    <source>
        <dbReference type="Pfam" id="PF13525"/>
    </source>
</evidence>
<organism evidence="8 9">
    <name type="scientific">Dokdonella soli</name>
    <dbReference type="NCBI Taxonomy" id="529810"/>
    <lineage>
        <taxon>Bacteria</taxon>
        <taxon>Pseudomonadati</taxon>
        <taxon>Pseudomonadota</taxon>
        <taxon>Gammaproteobacteria</taxon>
        <taxon>Lysobacterales</taxon>
        <taxon>Rhodanobacteraceae</taxon>
        <taxon>Dokdonella</taxon>
    </lineage>
</organism>
<comment type="function">
    <text evidence="6">Part of the outer membrane protein assembly complex, which is involved in assembly and insertion of beta-barrel proteins into the outer membrane.</text>
</comment>
<dbReference type="SUPFAM" id="SSF48452">
    <property type="entry name" value="TPR-like"/>
    <property type="match status" value="1"/>
</dbReference>
<dbReference type="Proteomes" id="UP001501523">
    <property type="component" value="Unassembled WGS sequence"/>
</dbReference>
<protein>
    <recommendedName>
        <fullName evidence="6">Outer membrane protein assembly factor BamD</fullName>
    </recommendedName>
</protein>
<dbReference type="EMBL" id="BAAAEU010000007">
    <property type="protein sequence ID" value="GAA0713984.1"/>
    <property type="molecule type" value="Genomic_DNA"/>
</dbReference>
<dbReference type="InterPro" id="IPR011990">
    <property type="entry name" value="TPR-like_helical_dom_sf"/>
</dbReference>
<evidence type="ECO:0000256" key="5">
    <source>
        <dbReference type="ARBA" id="ARBA00023288"/>
    </source>
</evidence>
<evidence type="ECO:0000256" key="3">
    <source>
        <dbReference type="ARBA" id="ARBA00023139"/>
    </source>
</evidence>
<evidence type="ECO:0000256" key="2">
    <source>
        <dbReference type="ARBA" id="ARBA00023136"/>
    </source>
</evidence>
<dbReference type="PROSITE" id="PS51257">
    <property type="entry name" value="PROKAR_LIPOPROTEIN"/>
    <property type="match status" value="1"/>
</dbReference>
<evidence type="ECO:0000313" key="9">
    <source>
        <dbReference type="Proteomes" id="UP001501523"/>
    </source>
</evidence>